<dbReference type="PANTHER" id="PTHR43649">
    <property type="entry name" value="ARABINOSE-BINDING PROTEIN-RELATED"/>
    <property type="match status" value="1"/>
</dbReference>
<evidence type="ECO:0000313" key="6">
    <source>
        <dbReference type="Proteomes" id="UP000596035"/>
    </source>
</evidence>
<feature type="region of interest" description="Disordered" evidence="1">
    <location>
        <begin position="23"/>
        <end position="64"/>
    </location>
</feature>
<feature type="signal peptide" evidence="2">
    <location>
        <begin position="1"/>
        <end position="22"/>
    </location>
</feature>
<dbReference type="InterPro" id="IPR050490">
    <property type="entry name" value="Bact_solute-bd_prot1"/>
</dbReference>
<organism evidence="4 6">
    <name type="scientific">Acutalibacter muris</name>
    <dbReference type="NCBI Taxonomy" id="1796620"/>
    <lineage>
        <taxon>Bacteria</taxon>
        <taxon>Bacillati</taxon>
        <taxon>Bacillota</taxon>
        <taxon>Clostridia</taxon>
        <taxon>Eubacteriales</taxon>
        <taxon>Acutalibacteraceae</taxon>
        <taxon>Acutalibacter</taxon>
    </lineage>
</organism>
<accession>A0A1Z2XQ55</accession>
<reference evidence="3" key="1">
    <citation type="journal article" date="2017" name="Genome Announc.">
        <title>High-Quality Whole-Genome Sequences of the Oligo-Mouse-Microbiota Bacterial Community.</title>
        <authorList>
            <person name="Garzetti D."/>
            <person name="Brugiroux S."/>
            <person name="Bunk B."/>
            <person name="Pukall R."/>
            <person name="McCoy K.D."/>
            <person name="Macpherson A.J."/>
            <person name="Stecher B."/>
        </authorList>
    </citation>
    <scope>NUCLEOTIDE SEQUENCE</scope>
    <source>
        <strain evidence="3">KB18</strain>
    </source>
</reference>
<dbReference type="EMBL" id="CP065321">
    <property type="protein sequence ID" value="QQR29863.1"/>
    <property type="molecule type" value="Genomic_DNA"/>
</dbReference>
<gene>
    <name evidence="3" type="ORF">ADH66_07880</name>
    <name evidence="4" type="ORF">I5Q82_17920</name>
</gene>
<reference evidence="4 6" key="3">
    <citation type="submission" date="2020-11" db="EMBL/GenBank/DDBJ databases">
        <title>Closed and high quality bacterial genomes of the OMM12 community.</title>
        <authorList>
            <person name="Marbouty M."/>
            <person name="Lamy-Besnier Q."/>
            <person name="Debarbieux L."/>
            <person name="Koszul R."/>
        </authorList>
    </citation>
    <scope>NUCLEOTIDE SEQUENCE [LARGE SCALE GENOMIC DNA]</scope>
    <source>
        <strain evidence="4 6">KB18</strain>
    </source>
</reference>
<dbReference type="AlphaFoldDB" id="A0A1Z2XQ55"/>
<evidence type="ECO:0000313" key="4">
    <source>
        <dbReference type="EMBL" id="QQR29863.1"/>
    </source>
</evidence>
<reference evidence="5" key="2">
    <citation type="submission" date="2017-05" db="EMBL/GenBank/DDBJ databases">
        <title>Improved OligoMM genomes.</title>
        <authorList>
            <person name="Garzetti D."/>
        </authorList>
    </citation>
    <scope>NUCLEOTIDE SEQUENCE [LARGE SCALE GENOMIC DNA]</scope>
    <source>
        <strain evidence="5">KB18</strain>
    </source>
</reference>
<dbReference type="PANTHER" id="PTHR43649:SF17">
    <property type="entry name" value="ABC TRANSPORTER SOLUTE BINDING PROTEIN-SUGAR TRANSPORT"/>
    <property type="match status" value="1"/>
</dbReference>
<proteinExistence type="predicted"/>
<evidence type="ECO:0000256" key="2">
    <source>
        <dbReference type="SAM" id="SignalP"/>
    </source>
</evidence>
<name>A0A1Z2XQ55_9FIRM</name>
<protein>
    <submittedName>
        <fullName evidence="4">Extracellular solute-binding protein</fullName>
    </submittedName>
</protein>
<dbReference type="Proteomes" id="UP000196710">
    <property type="component" value="Chromosome"/>
</dbReference>
<evidence type="ECO:0000256" key="1">
    <source>
        <dbReference type="SAM" id="MobiDB-lite"/>
    </source>
</evidence>
<sequence length="582" mass="63722">MKGMKKLAALLIAALLALSAAACSGGDAPGSSEEEKGSSGETSSAVSPSEQDTAGDSPFDEDGRYKEPVTITYSKVMYPGAKFPADQSPEQNYINDFLKERYNIEMKLAWSAEASEYNNKLSINIASGELCDLMYVDKYLTFRQMAENDLLADLTEVYPKYRGATLELVDNSFENRNIEAVTVEGKQLAIPGSNLGYAQNLLWMRKDWLDALELEVPKTLDEIAAALEAFVTRDPDGNGQDDTVGLVVQATKPVLGYANNYGLESVFNAFDVFPTQWLKDEEGKVYYGSTDPKMKEALTLLADWYQRGLIDKQFPTRIGSGETEALWTSGTAGAKFGAWWAIANDALANTPDIEYVAIPGPVNSKGEFNYMTGSPTESVCVVSKDCEHPEAAVIALAANNEVVRGTQDPEDEIACKYAAQSLEMRNSGAVDDAGGRSLNVLGALTFDYFDVVPKLSVCVKDNVENGSYTEYPGMTDYDRSQCVAAKKFADGDKDEMGFWAYWTRYVGGNVTKEGSPVYPAYYYETESSTTLKAALDKLEDEMYLQIIVGDKPVDYFDEFVSQWKALGGDTLTAEVQAIVDKG</sequence>
<dbReference type="PROSITE" id="PS51257">
    <property type="entry name" value="PROKAR_LIPOPROTEIN"/>
    <property type="match status" value="1"/>
</dbReference>
<feature type="compositionally biased region" description="Polar residues" evidence="1">
    <location>
        <begin position="45"/>
        <end position="54"/>
    </location>
</feature>
<feature type="chain" id="PRO_5043456019" evidence="2">
    <location>
        <begin position="23"/>
        <end position="582"/>
    </location>
</feature>
<keyword evidence="2" id="KW-0732">Signal</keyword>
<dbReference type="EMBL" id="CP021422">
    <property type="protein sequence ID" value="ASB40583.1"/>
    <property type="molecule type" value="Genomic_DNA"/>
</dbReference>
<evidence type="ECO:0000313" key="5">
    <source>
        <dbReference type="Proteomes" id="UP000196710"/>
    </source>
</evidence>
<dbReference type="RefSeq" id="WP_066533744.1">
    <property type="nucleotide sequence ID" value="NZ_CP065321.1"/>
</dbReference>
<dbReference type="Gene3D" id="3.40.190.10">
    <property type="entry name" value="Periplasmic binding protein-like II"/>
    <property type="match status" value="3"/>
</dbReference>
<dbReference type="KEGG" id="amur:ADH66_07880"/>
<keyword evidence="5" id="KW-1185">Reference proteome</keyword>
<evidence type="ECO:0000313" key="3">
    <source>
        <dbReference type="EMBL" id="ASB40583.1"/>
    </source>
</evidence>
<dbReference type="Proteomes" id="UP000596035">
    <property type="component" value="Chromosome"/>
</dbReference>
<dbReference type="SUPFAM" id="SSF53850">
    <property type="entry name" value="Periplasmic binding protein-like II"/>
    <property type="match status" value="2"/>
</dbReference>